<accession>A0ABD0LMH0</accession>
<organism evidence="2 3">
    <name type="scientific">Batillaria attramentaria</name>
    <dbReference type="NCBI Taxonomy" id="370345"/>
    <lineage>
        <taxon>Eukaryota</taxon>
        <taxon>Metazoa</taxon>
        <taxon>Spiralia</taxon>
        <taxon>Lophotrochozoa</taxon>
        <taxon>Mollusca</taxon>
        <taxon>Gastropoda</taxon>
        <taxon>Caenogastropoda</taxon>
        <taxon>Sorbeoconcha</taxon>
        <taxon>Cerithioidea</taxon>
        <taxon>Batillariidae</taxon>
        <taxon>Batillaria</taxon>
    </lineage>
</organism>
<protein>
    <submittedName>
        <fullName evidence="2">Uncharacterized protein</fullName>
    </submittedName>
</protein>
<gene>
    <name evidence="2" type="ORF">BaRGS_00008238</name>
</gene>
<dbReference type="AlphaFoldDB" id="A0ABD0LMH0"/>
<evidence type="ECO:0000313" key="3">
    <source>
        <dbReference type="Proteomes" id="UP001519460"/>
    </source>
</evidence>
<name>A0ABD0LMH0_9CAEN</name>
<dbReference type="EMBL" id="JACVVK020000036">
    <property type="protein sequence ID" value="KAK7500663.1"/>
    <property type="molecule type" value="Genomic_DNA"/>
</dbReference>
<reference evidence="2 3" key="1">
    <citation type="journal article" date="2023" name="Sci. Data">
        <title>Genome assembly of the Korean intertidal mud-creeper Batillaria attramentaria.</title>
        <authorList>
            <person name="Patra A.K."/>
            <person name="Ho P.T."/>
            <person name="Jun S."/>
            <person name="Lee S.J."/>
            <person name="Kim Y."/>
            <person name="Won Y.J."/>
        </authorList>
    </citation>
    <scope>NUCLEOTIDE SEQUENCE [LARGE SCALE GENOMIC DNA]</scope>
    <source>
        <strain evidence="2">Wonlab-2016</strain>
    </source>
</reference>
<evidence type="ECO:0000313" key="2">
    <source>
        <dbReference type="EMBL" id="KAK7500663.1"/>
    </source>
</evidence>
<sequence length="168" mass="18805">MGFPSSFKESALGVNQKGDNRRRVTRPWRPLSAILTGGYILARTSPLKIEPHVDLHRFCRPRWFMGQRDGVPSVAPSSIKCPRTMVRSAAFSSRVNRRRVPIFLPVPLFLDLPPSEAPKSRDNGRHAPDLHDGSCVHQIFFHTRIPSQPYVATADVSISSSVRVPDIV</sequence>
<feature type="region of interest" description="Disordered" evidence="1">
    <location>
        <begin position="1"/>
        <end position="24"/>
    </location>
</feature>
<dbReference type="Proteomes" id="UP001519460">
    <property type="component" value="Unassembled WGS sequence"/>
</dbReference>
<comment type="caution">
    <text evidence="2">The sequence shown here is derived from an EMBL/GenBank/DDBJ whole genome shotgun (WGS) entry which is preliminary data.</text>
</comment>
<evidence type="ECO:0000256" key="1">
    <source>
        <dbReference type="SAM" id="MobiDB-lite"/>
    </source>
</evidence>
<proteinExistence type="predicted"/>
<keyword evidence="3" id="KW-1185">Reference proteome</keyword>